<sequence>MRKMIVVMLVLSLLLTGINTASANSGTKTVNDRTPYTESYSVVPFENEPIQSVNTIIEPIDPVQLSNVDGAIIVDKLPQVVDAVYGEEPTVTDSVYGRSARMMTAMSDPIPSPSILSAINNLNLKNMQSPFRINKGAESISPVSGSLSLQEADLSLPGRNGLSFTLSRYYDSSSSNVYDKEVSFGLFCSCIIEYDAISYTERYNDNT</sequence>
<proteinExistence type="predicted"/>
<dbReference type="EMBL" id="JAHZIJ010000009">
    <property type="protein sequence ID" value="MBW7475809.1"/>
    <property type="molecule type" value="Genomic_DNA"/>
</dbReference>
<accession>A0ABS7D7K7</accession>
<gene>
    <name evidence="3" type="ORF">K0T92_13725</name>
</gene>
<keyword evidence="1" id="KW-0732">Signal</keyword>
<feature type="signal peptide" evidence="1">
    <location>
        <begin position="1"/>
        <end position="23"/>
    </location>
</feature>
<keyword evidence="4" id="KW-1185">Reference proteome</keyword>
<dbReference type="InterPro" id="IPR045351">
    <property type="entry name" value="DUF6531"/>
</dbReference>
<name>A0ABS7D7K7_9BACL</name>
<dbReference type="Proteomes" id="UP000812277">
    <property type="component" value="Unassembled WGS sequence"/>
</dbReference>
<organism evidence="3 4">
    <name type="scientific">Paenibacillus oenotherae</name>
    <dbReference type="NCBI Taxonomy" id="1435645"/>
    <lineage>
        <taxon>Bacteria</taxon>
        <taxon>Bacillati</taxon>
        <taxon>Bacillota</taxon>
        <taxon>Bacilli</taxon>
        <taxon>Bacillales</taxon>
        <taxon>Paenibacillaceae</taxon>
        <taxon>Paenibacillus</taxon>
    </lineage>
</organism>
<dbReference type="RefSeq" id="WP_219873059.1">
    <property type="nucleotide sequence ID" value="NZ_JAHZIJ010000009.1"/>
</dbReference>
<comment type="caution">
    <text evidence="3">The sequence shown here is derived from an EMBL/GenBank/DDBJ whole genome shotgun (WGS) entry which is preliminary data.</text>
</comment>
<reference evidence="3 4" key="1">
    <citation type="submission" date="2021-07" db="EMBL/GenBank/DDBJ databases">
        <title>Paenibacillus radiodurans sp. nov., isolated from the southeastern edge of Tengger Desert.</title>
        <authorList>
            <person name="Zhang G."/>
        </authorList>
    </citation>
    <scope>NUCLEOTIDE SEQUENCE [LARGE SCALE GENOMIC DNA]</scope>
    <source>
        <strain evidence="3 4">DT7-4</strain>
    </source>
</reference>
<feature type="chain" id="PRO_5046937943" description="DUF6531 domain-containing protein" evidence="1">
    <location>
        <begin position="24"/>
        <end position="207"/>
    </location>
</feature>
<evidence type="ECO:0000259" key="2">
    <source>
        <dbReference type="Pfam" id="PF20148"/>
    </source>
</evidence>
<feature type="domain" description="DUF6531" evidence="2">
    <location>
        <begin position="138"/>
        <end position="176"/>
    </location>
</feature>
<feature type="non-terminal residue" evidence="3">
    <location>
        <position position="207"/>
    </location>
</feature>
<evidence type="ECO:0000313" key="3">
    <source>
        <dbReference type="EMBL" id="MBW7475809.1"/>
    </source>
</evidence>
<evidence type="ECO:0000313" key="4">
    <source>
        <dbReference type="Proteomes" id="UP000812277"/>
    </source>
</evidence>
<evidence type="ECO:0000256" key="1">
    <source>
        <dbReference type="SAM" id="SignalP"/>
    </source>
</evidence>
<dbReference type="Pfam" id="PF20148">
    <property type="entry name" value="DUF6531"/>
    <property type="match status" value="1"/>
</dbReference>
<protein>
    <recommendedName>
        <fullName evidence="2">DUF6531 domain-containing protein</fullName>
    </recommendedName>
</protein>